<dbReference type="GeneID" id="93017174"/>
<dbReference type="KEGG" id="babt:DK49_173"/>
<sequence length="80" mass="9268">MFIKVENILIEKMDTPVTLRQSSENPSDLGHFQQNLSIERLVRFSLTDKPLLLYFAIANHLQYQRHQDGFPGTAKLLRAL</sequence>
<evidence type="ECO:0000313" key="2">
    <source>
        <dbReference type="Proteomes" id="UP001056690"/>
    </source>
</evidence>
<dbReference type="AlphaFoldDB" id="A0AAE9LCB4"/>
<dbReference type="KEGG" id="babs:DK51_1064"/>
<dbReference type="KEGG" id="babc:DO78_317"/>
<gene>
    <name evidence="1" type="ORF">NBW10_11325</name>
</gene>
<dbReference type="RefSeq" id="WP_002963529.1">
    <property type="nucleotide sequence ID" value="NZ_CBDDNZ010000006.1"/>
</dbReference>
<organism evidence="1 2">
    <name type="scientific">Brucella abortus</name>
    <dbReference type="NCBI Taxonomy" id="235"/>
    <lineage>
        <taxon>Bacteria</taxon>
        <taxon>Pseudomonadati</taxon>
        <taxon>Pseudomonadota</taxon>
        <taxon>Alphaproteobacteria</taxon>
        <taxon>Hyphomicrobiales</taxon>
        <taxon>Brucellaceae</taxon>
        <taxon>Brucella/Ochrobactrum group</taxon>
        <taxon>Brucella</taxon>
    </lineage>
</organism>
<dbReference type="KEGG" id="babb:DK48_1717"/>
<dbReference type="EMBL" id="CP098117">
    <property type="protein sequence ID" value="URS49327.1"/>
    <property type="molecule type" value="Genomic_DNA"/>
</dbReference>
<protein>
    <submittedName>
        <fullName evidence="1">Uncharacterized protein</fullName>
    </submittedName>
</protein>
<name>A0AAE9LCB4_BRUAO</name>
<accession>A0AAE9LCB4</accession>
<evidence type="ECO:0000313" key="1">
    <source>
        <dbReference type="EMBL" id="URS49327.1"/>
    </source>
</evidence>
<reference evidence="1" key="1">
    <citation type="submission" date="2022-05" db="EMBL/GenBank/DDBJ databases">
        <title>Brucella abortus biovar 1 isolated from water buffalo in Campania region.</title>
        <authorList>
            <person name="Riccardi M.G."/>
            <person name="Paradiso R."/>
            <person name="Borriello G."/>
        </authorList>
    </citation>
    <scope>NUCLEOTIDE SEQUENCE</scope>
    <source>
        <strain evidence="1">69841</strain>
    </source>
</reference>
<proteinExistence type="predicted"/>
<dbReference type="Proteomes" id="UP001056690">
    <property type="component" value="Chromosome 1"/>
</dbReference>